<dbReference type="Pfam" id="PF14295">
    <property type="entry name" value="PAN_4"/>
    <property type="match status" value="2"/>
</dbReference>
<keyword evidence="8" id="KW-0804">Transcription</keyword>
<dbReference type="EMBL" id="JAHFXF010000022">
    <property type="protein sequence ID" value="KAG9700051.1"/>
    <property type="molecule type" value="Genomic_DNA"/>
</dbReference>
<dbReference type="SUPFAM" id="SSF57414">
    <property type="entry name" value="Hairpin loop containing domain-like"/>
    <property type="match status" value="1"/>
</dbReference>
<name>A0A9P8EUS4_AURME</name>
<comment type="subcellular location">
    <subcellularLocation>
        <location evidence="1">Nucleus</location>
    </subcellularLocation>
</comment>
<reference evidence="14" key="1">
    <citation type="journal article" date="2021" name="J Fungi (Basel)">
        <title>Virulence traits and population genomics of the black yeast Aureobasidium melanogenum.</title>
        <authorList>
            <person name="Cernosa A."/>
            <person name="Sun X."/>
            <person name="Gostincar C."/>
            <person name="Fang C."/>
            <person name="Gunde-Cimerman N."/>
            <person name="Song Z."/>
        </authorList>
    </citation>
    <scope>NUCLEOTIDE SEQUENCE</scope>
    <source>
        <strain evidence="14">EXF-9911</strain>
    </source>
</reference>
<keyword evidence="9" id="KW-0539">Nucleus</keyword>
<feature type="region of interest" description="Disordered" evidence="12">
    <location>
        <begin position="83"/>
        <end position="126"/>
    </location>
</feature>
<dbReference type="SMART" id="SM01281">
    <property type="entry name" value="Med12"/>
    <property type="match status" value="1"/>
</dbReference>
<sequence>CAMISQPPTGTQVPGPHPRPLNRPALPSKLSNVNLNRQHDIIDVDDANHSAYTANGMLQYAAQSVNTPDEPTQHIPPRLLSQRTTQLPLPRRPQSLTAQGQSRPPVPKPSPPPVLDPSTRANGLQPPAVATALPRDKAADFFPWTNVEGKHPEDVLNEHLIKSGYSDKPAGASQTESNIARPHLWPSLKNKNGLGVLSALFVQVLDKRSQMRLCTAPSTFKPPPRVTLTDTKREAWLKDLANPEVPLRKLSRTIPHGIRGKVLLDHCISKDIPIARAVWLSKCVGANEIRAFKRKGVSGPAALAGELKWIKEWTVFVEQFIDGVIASCGQRGWSQKMNYAVRLGTHFYVEHLLDEEHYMDWILTSLKQSSSEKLPVWILLTQIYWKHLISHRKRGHRLSEALLGHAKSLAGTPYGINLQLITRINQLITILAVNHRGCLVLPKSWNEYKATFAAVKPTGRLSVEADGLINVARRNNRLSGASPQVTCRSPRLRLLDILDSVGLDVQIDRIAAQCEQLGIETRSMLVTILEWAASKHRSGIARVYLAAQLIRYWSFAGFGADDAVLTILEKARNDRNMEPRLIYKLVSALARSGHFSVGRYLQWLISMGVLSGANAAASEAQLLLELPTAYLSSHIVNLRRTLLNRVGYHADAEAREVENYKAVLSQHLGGMSLPSPGVTSHEPALSNNPVGAVRMAVARWLCERVVSQSFDSANETVFNGNLAAFCLVRHTLEQFEDYPSLAKVLAAASSCSNPQILAAAADTINLNIEIFATMGFLPALISQIYQQQRRLRSRQPLDRTFLLSLSKLVRRIPSSVMYAKTLDSELAMCEIQSSTAACSPASDSMAISHSGSVDSNDDIDRVLTSGNTMDEQLMVRMFTTIADRSVKMGPEGLSRASTWFAQLRSFDQTTFEQLVQKLVNRMAETIAPCETVEGVVASLVGSSCLKLDNFYQIWEKKLNTIKSTEPANASRVAVICAKILIPSTSVLHNQSAEAYRFKVAQNLFCLEQKAGILRIIGSLLQLNPQSVLPKNGNALGEKITLLLRQYIIRDRKLVSQELIAKNNQMLVQGSVQPLLDSLLDPALQEQQMSIIEKVNQIVGATTELSLPFSQLALQQLSSVLSGGNNLSETDKASLIRTFQNAIEHTSSVWPQLLGALDKDLIHHIHSWAGECILEKLSSIIAVDGSMEEETAVRRYLKAVEASALAASSHSMPSTAFIMLAEHFKRLGQFAEGINPLDPGQSDKKARMAFGINVLLQLTTMHHHTLQDANALAQDLIPLMGVLCALLIHPKLQGQQAILEHILDVASMISDDLSNEHMHTILRNLPPQTRCIPRLRYLFGTHTSPDAWLSLASKVVPASAAQQNPTSTPLQPSSSPASATQSPSMLQRPWPVPARPGMPARPPSVPNTPVLSQAHLQQQQDQQQRLSMGMGANRGTVELKQTPYMLRRWELMPDPTPIMGANDTSLSLGLFQARKCESGNAISVAIPTTVFNLPIVYVTAEDAPAITATTVPVTATASSDPLATNVFDSADDVSVALSSVSVQATASATGLSKRAATCVLQPSGISYNSSPDTAAGFIADPYYNNQAALAATPSGWVRSFSGLNASNSADNYLGFTLLLSYDVQTCTNKCSAIKGCNSVNIFYERDPSSSTDGPSCLDPPSSIRVKCVYWGGAVVTANANNYGQTRGKFQVLVAGSNGYMTTAYAGALATQPDTTPPSTATGALDNVYNIYAASDLTQGAYTNTAAPSSYKDCITACDTDSKCNAFTYVGGTNGIGSGTCWLKAQAGSPSKSGTNVVSGAKNGKVTTAYTTTDPVSYQYHIQVSQSGTSADGKYIFISGNGGQSSLVSNPADATKFVVDQANQHMVVQSGSAAGYAFAVAPTTITSPLYFAPQNDATKTYFTCNVGSDGSVACSVWGRGIAGTVCSADNYSTIQMITGDTWPSTCIWVLWSFVAV</sequence>
<evidence type="ECO:0000256" key="2">
    <source>
        <dbReference type="ARBA" id="ARBA00010289"/>
    </source>
</evidence>
<dbReference type="Gene3D" id="3.50.4.10">
    <property type="entry name" value="Hepatocyte Growth Factor"/>
    <property type="match status" value="1"/>
</dbReference>
<reference evidence="14" key="2">
    <citation type="submission" date="2021-08" db="EMBL/GenBank/DDBJ databases">
        <authorList>
            <person name="Gostincar C."/>
            <person name="Sun X."/>
            <person name="Song Z."/>
            <person name="Gunde-Cimerman N."/>
        </authorList>
    </citation>
    <scope>NUCLEOTIDE SEQUENCE</scope>
    <source>
        <strain evidence="14">EXF-9911</strain>
    </source>
</reference>
<feature type="compositionally biased region" description="Polar residues" evidence="12">
    <location>
        <begin position="1"/>
        <end position="12"/>
    </location>
</feature>
<accession>A0A9P8EUS4</accession>
<evidence type="ECO:0000256" key="10">
    <source>
        <dbReference type="ARBA" id="ARBA00025661"/>
    </source>
</evidence>
<feature type="compositionally biased region" description="Pro residues" evidence="12">
    <location>
        <begin position="1389"/>
        <end position="1405"/>
    </location>
</feature>
<evidence type="ECO:0000259" key="13">
    <source>
        <dbReference type="SMART" id="SM01281"/>
    </source>
</evidence>
<comment type="function">
    <text evidence="10">Component of the SRB8-11 complex. The SRB8-11 complex is a regulatory module of the Mediator complex which is itself involved in regulation of basal and activated RNA polymerase II-dependent transcription. The SRB8-11 complex may be involved in the transcriptional repression of a subset of genes regulated by Mediator. It may inhibit the association of the Mediator complex with RNA polymerase II to form the holoenzyme complex.</text>
</comment>
<dbReference type="GO" id="GO:0003712">
    <property type="term" value="F:transcription coregulator activity"/>
    <property type="evidence" value="ECO:0007669"/>
    <property type="project" value="InterPro"/>
</dbReference>
<evidence type="ECO:0000256" key="11">
    <source>
        <dbReference type="ARBA" id="ARBA00032010"/>
    </source>
</evidence>
<feature type="compositionally biased region" description="Polar residues" evidence="12">
    <location>
        <begin position="1406"/>
        <end position="1415"/>
    </location>
</feature>
<dbReference type="PANTHER" id="PTHR46567">
    <property type="entry name" value="MEDIATOR OF RNA POLYMERASE II TRANSCRIPTION SUBUNIT 12"/>
    <property type="match status" value="1"/>
</dbReference>
<dbReference type="InterPro" id="IPR019035">
    <property type="entry name" value="Mediator_Med12"/>
</dbReference>
<evidence type="ECO:0000256" key="7">
    <source>
        <dbReference type="ARBA" id="ARBA00023159"/>
    </source>
</evidence>
<gene>
    <name evidence="14" type="ORF">KCU76_g1025</name>
</gene>
<dbReference type="Pfam" id="PF25326">
    <property type="entry name" value="ARM_SRB8"/>
    <property type="match status" value="1"/>
</dbReference>
<dbReference type="GO" id="GO:0006357">
    <property type="term" value="P:regulation of transcription by RNA polymerase II"/>
    <property type="evidence" value="ECO:0007669"/>
    <property type="project" value="InterPro"/>
</dbReference>
<evidence type="ECO:0000256" key="4">
    <source>
        <dbReference type="ARBA" id="ARBA00019622"/>
    </source>
</evidence>
<comment type="caution">
    <text evidence="14">The sequence shown here is derived from an EMBL/GenBank/DDBJ whole genome shotgun (WGS) entry which is preliminary data.</text>
</comment>
<feature type="domain" description="Mediator complex subunit Med12" evidence="13">
    <location>
        <begin position="219"/>
        <end position="282"/>
    </location>
</feature>
<feature type="region of interest" description="Disordered" evidence="12">
    <location>
        <begin position="1359"/>
        <end position="1420"/>
    </location>
</feature>
<evidence type="ECO:0000256" key="1">
    <source>
        <dbReference type="ARBA" id="ARBA00004123"/>
    </source>
</evidence>
<evidence type="ECO:0000256" key="9">
    <source>
        <dbReference type="ARBA" id="ARBA00023242"/>
    </source>
</evidence>
<dbReference type="Pfam" id="PF09497">
    <property type="entry name" value="Med12"/>
    <property type="match status" value="1"/>
</dbReference>
<feature type="region of interest" description="Disordered" evidence="12">
    <location>
        <begin position="1"/>
        <end position="24"/>
    </location>
</feature>
<comment type="subunit">
    <text evidence="3">Component of the SRB8-11 complex, which itself associates with the Mediator complex.</text>
</comment>
<dbReference type="InterPro" id="IPR057344">
    <property type="entry name" value="ARM_SRB8"/>
</dbReference>
<dbReference type="InterPro" id="IPR003609">
    <property type="entry name" value="Pan_app"/>
</dbReference>
<evidence type="ECO:0000256" key="8">
    <source>
        <dbReference type="ARBA" id="ARBA00023163"/>
    </source>
</evidence>
<evidence type="ECO:0000256" key="5">
    <source>
        <dbReference type="ARBA" id="ARBA00022491"/>
    </source>
</evidence>
<keyword evidence="7" id="KW-0010">Activator</keyword>
<feature type="non-terminal residue" evidence="14">
    <location>
        <position position="1"/>
    </location>
</feature>
<feature type="compositionally biased region" description="Pro residues" evidence="12">
    <location>
        <begin position="104"/>
        <end position="115"/>
    </location>
</feature>
<keyword evidence="5" id="KW-0678">Repressor</keyword>
<evidence type="ECO:0000313" key="14">
    <source>
        <dbReference type="EMBL" id="KAG9700051.1"/>
    </source>
</evidence>
<evidence type="ECO:0000256" key="12">
    <source>
        <dbReference type="SAM" id="MobiDB-lite"/>
    </source>
</evidence>
<evidence type="ECO:0000313" key="15">
    <source>
        <dbReference type="Proteomes" id="UP000779574"/>
    </source>
</evidence>
<keyword evidence="6" id="KW-0805">Transcription regulation</keyword>
<feature type="non-terminal residue" evidence="14">
    <location>
        <position position="1954"/>
    </location>
</feature>
<evidence type="ECO:0000256" key="6">
    <source>
        <dbReference type="ARBA" id="ARBA00023015"/>
    </source>
</evidence>
<dbReference type="Proteomes" id="UP000779574">
    <property type="component" value="Unassembled WGS sequence"/>
</dbReference>
<comment type="similarity">
    <text evidence="2">Belongs to the Mediator complex subunit 12 family.</text>
</comment>
<proteinExistence type="inferred from homology"/>
<dbReference type="GO" id="GO:0016592">
    <property type="term" value="C:mediator complex"/>
    <property type="evidence" value="ECO:0007669"/>
    <property type="project" value="InterPro"/>
</dbReference>
<organism evidence="14 15">
    <name type="scientific">Aureobasidium melanogenum</name>
    <name type="common">Aureobasidium pullulans var. melanogenum</name>
    <dbReference type="NCBI Taxonomy" id="46634"/>
    <lineage>
        <taxon>Eukaryota</taxon>
        <taxon>Fungi</taxon>
        <taxon>Dikarya</taxon>
        <taxon>Ascomycota</taxon>
        <taxon>Pezizomycotina</taxon>
        <taxon>Dothideomycetes</taxon>
        <taxon>Dothideomycetidae</taxon>
        <taxon>Dothideales</taxon>
        <taxon>Saccotheciaceae</taxon>
        <taxon>Aureobasidium</taxon>
    </lineage>
</organism>
<protein>
    <recommendedName>
        <fullName evidence="4">Mediator of RNA polymerase II transcription subunit 12</fullName>
    </recommendedName>
    <alternativeName>
        <fullName evidence="11">Mediator complex subunit 12</fullName>
    </alternativeName>
</protein>
<feature type="compositionally biased region" description="Low complexity" evidence="12">
    <location>
        <begin position="1364"/>
        <end position="1383"/>
    </location>
</feature>
<dbReference type="PANTHER" id="PTHR46567:SF1">
    <property type="entry name" value="MEDIATOR OF RNA POLYMERASE II TRANSCRIPTION SUBUNIT 12"/>
    <property type="match status" value="1"/>
</dbReference>
<evidence type="ECO:0000256" key="3">
    <source>
        <dbReference type="ARBA" id="ARBA00011629"/>
    </source>
</evidence>